<reference evidence="2" key="1">
    <citation type="submission" date="2021-01" db="EMBL/GenBank/DDBJ databases">
        <authorList>
            <person name="Li R."/>
            <person name="Bekaert M."/>
        </authorList>
    </citation>
    <scope>NUCLEOTIDE SEQUENCE</scope>
    <source>
        <strain evidence="2">Farmed</strain>
    </source>
</reference>
<evidence type="ECO:0000256" key="1">
    <source>
        <dbReference type="SAM" id="Phobius"/>
    </source>
</evidence>
<dbReference type="Proteomes" id="UP000597762">
    <property type="component" value="Unassembled WGS sequence"/>
</dbReference>
<keyword evidence="1" id="KW-1133">Transmembrane helix</keyword>
<proteinExistence type="predicted"/>
<gene>
    <name evidence="2" type="ORF">SPHA_20200</name>
</gene>
<protein>
    <submittedName>
        <fullName evidence="2">Uncharacterized protein</fullName>
    </submittedName>
</protein>
<dbReference type="AlphaFoldDB" id="A0A812BMP8"/>
<dbReference type="EMBL" id="CAHIKZ030000740">
    <property type="protein sequence ID" value="CAE1236360.1"/>
    <property type="molecule type" value="Genomic_DNA"/>
</dbReference>
<keyword evidence="1" id="KW-0812">Transmembrane</keyword>
<keyword evidence="3" id="KW-1185">Reference proteome</keyword>
<feature type="transmembrane region" description="Helical" evidence="1">
    <location>
        <begin position="95"/>
        <end position="111"/>
    </location>
</feature>
<comment type="caution">
    <text evidence="2">The sequence shown here is derived from an EMBL/GenBank/DDBJ whole genome shotgun (WGS) entry which is preliminary data.</text>
</comment>
<sequence>MRTPFPLKKNQVAIFLEFLSSLPLFSAFWHRLIFFHNHLRCRQRTCSSPETFSCSENLFANRFVRDHMFVTRGTVPFLTYFSFLFLIFSYIKHRLSYLMLSLFLLFYSNNFNSYPTPLFPPTVLNNKANLSITQKLHPPAMPAFIHILSIGPLSFFFFLLRILPLIRFAQRPPSLPFSHFSLSSPFSLRLSFEYCAH</sequence>
<feature type="transmembrane region" description="Helical" evidence="1">
    <location>
        <begin position="12"/>
        <end position="30"/>
    </location>
</feature>
<evidence type="ECO:0000313" key="2">
    <source>
        <dbReference type="EMBL" id="CAE1236360.1"/>
    </source>
</evidence>
<keyword evidence="1" id="KW-0472">Membrane</keyword>
<feature type="transmembrane region" description="Helical" evidence="1">
    <location>
        <begin position="69"/>
        <end position="88"/>
    </location>
</feature>
<name>A0A812BMP8_ACAPH</name>
<organism evidence="2 3">
    <name type="scientific">Acanthosepion pharaonis</name>
    <name type="common">Pharaoh cuttlefish</name>
    <name type="synonym">Sepia pharaonis</name>
    <dbReference type="NCBI Taxonomy" id="158019"/>
    <lineage>
        <taxon>Eukaryota</taxon>
        <taxon>Metazoa</taxon>
        <taxon>Spiralia</taxon>
        <taxon>Lophotrochozoa</taxon>
        <taxon>Mollusca</taxon>
        <taxon>Cephalopoda</taxon>
        <taxon>Coleoidea</taxon>
        <taxon>Decapodiformes</taxon>
        <taxon>Sepiida</taxon>
        <taxon>Sepiina</taxon>
        <taxon>Sepiidae</taxon>
        <taxon>Acanthosepion</taxon>
    </lineage>
</organism>
<evidence type="ECO:0000313" key="3">
    <source>
        <dbReference type="Proteomes" id="UP000597762"/>
    </source>
</evidence>
<feature type="transmembrane region" description="Helical" evidence="1">
    <location>
        <begin position="143"/>
        <end position="163"/>
    </location>
</feature>
<accession>A0A812BMP8</accession>